<name>A0A1M6L1X3_9FIRM</name>
<reference evidence="6 7" key="1">
    <citation type="submission" date="2016-11" db="EMBL/GenBank/DDBJ databases">
        <authorList>
            <person name="Jaros S."/>
            <person name="Januszkiewicz K."/>
            <person name="Wedrychowicz H."/>
        </authorList>
    </citation>
    <scope>NUCLEOTIDE SEQUENCE [LARGE SCALE GENOMIC DNA]</scope>
    <source>
        <strain evidence="6 7">DSM 14214</strain>
    </source>
</reference>
<accession>A0A1M6L1X3</accession>
<dbReference type="Gene3D" id="3.30.70.20">
    <property type="match status" value="1"/>
</dbReference>
<evidence type="ECO:0000313" key="6">
    <source>
        <dbReference type="EMBL" id="SHJ65197.1"/>
    </source>
</evidence>
<dbReference type="InterPro" id="IPR036136">
    <property type="entry name" value="Nit/Sulf_reduc_fer-like_dom_sf"/>
</dbReference>
<dbReference type="AlphaFoldDB" id="A0A1M6L1X3"/>
<dbReference type="SUPFAM" id="SSF55124">
    <property type="entry name" value="Nitrite/Sulfite reductase N-terminal domain-like"/>
    <property type="match status" value="1"/>
</dbReference>
<dbReference type="InterPro" id="IPR017896">
    <property type="entry name" value="4Fe4S_Fe-S-bd"/>
</dbReference>
<keyword evidence="7" id="KW-1185">Reference proteome</keyword>
<dbReference type="Proteomes" id="UP000183975">
    <property type="component" value="Unassembled WGS sequence"/>
</dbReference>
<dbReference type="GO" id="GO:0009337">
    <property type="term" value="C:sulfite reductase complex (NADPH)"/>
    <property type="evidence" value="ECO:0007669"/>
    <property type="project" value="TreeGrafter"/>
</dbReference>
<keyword evidence="1" id="KW-0004">4Fe-4S</keyword>
<evidence type="ECO:0000313" key="7">
    <source>
        <dbReference type="Proteomes" id="UP000183975"/>
    </source>
</evidence>
<dbReference type="EMBL" id="FRAH01000004">
    <property type="protein sequence ID" value="SHJ65197.1"/>
    <property type="molecule type" value="Genomic_DNA"/>
</dbReference>
<dbReference type="InterPro" id="IPR045169">
    <property type="entry name" value="NO2/SO3_Rdtase_4Fe4S_prot"/>
</dbReference>
<dbReference type="InterPro" id="IPR045854">
    <property type="entry name" value="NO2/SO3_Rdtase_4Fe4S_sf"/>
</dbReference>
<evidence type="ECO:0000256" key="2">
    <source>
        <dbReference type="ARBA" id="ARBA00022723"/>
    </source>
</evidence>
<keyword evidence="4" id="KW-0411">Iron-sulfur</keyword>
<keyword evidence="2" id="KW-0479">Metal-binding</keyword>
<keyword evidence="3" id="KW-0408">Iron</keyword>
<evidence type="ECO:0000256" key="4">
    <source>
        <dbReference type="ARBA" id="ARBA00023014"/>
    </source>
</evidence>
<dbReference type="PANTHER" id="PTHR11493">
    <property type="entry name" value="SULFITE REDUCTASE [NADPH] SUBUNIT BETA-RELATED"/>
    <property type="match status" value="1"/>
</dbReference>
<dbReference type="GO" id="GO:0000103">
    <property type="term" value="P:sulfate assimilation"/>
    <property type="evidence" value="ECO:0007669"/>
    <property type="project" value="TreeGrafter"/>
</dbReference>
<dbReference type="Gene3D" id="3.30.413.10">
    <property type="entry name" value="Sulfite Reductase Hemoprotein, domain 1"/>
    <property type="match status" value="1"/>
</dbReference>
<gene>
    <name evidence="6" type="ORF">SAMN02745138_00251</name>
</gene>
<proteinExistence type="predicted"/>
<dbReference type="InterPro" id="IPR005117">
    <property type="entry name" value="NiRdtase/SiRdtase_haem-b_fer"/>
</dbReference>
<feature type="domain" description="4Fe-4S ferredoxin-type" evidence="5">
    <location>
        <begin position="194"/>
        <end position="224"/>
    </location>
</feature>
<protein>
    <submittedName>
        <fullName evidence="6">Dissimilatory sulfite reductase (Desulfoviridin), alpha and beta subunits</fullName>
    </submittedName>
</protein>
<dbReference type="Pfam" id="PF03460">
    <property type="entry name" value="NIR_SIR_ferr"/>
    <property type="match status" value="1"/>
</dbReference>
<evidence type="ECO:0000259" key="5">
    <source>
        <dbReference type="PROSITE" id="PS51379"/>
    </source>
</evidence>
<evidence type="ECO:0000256" key="3">
    <source>
        <dbReference type="ARBA" id="ARBA00023004"/>
    </source>
</evidence>
<dbReference type="SUPFAM" id="SSF54862">
    <property type="entry name" value="4Fe-4S ferredoxins"/>
    <property type="match status" value="1"/>
</dbReference>
<dbReference type="OrthoDB" id="9800558at2"/>
<evidence type="ECO:0000256" key="1">
    <source>
        <dbReference type="ARBA" id="ARBA00022485"/>
    </source>
</evidence>
<dbReference type="RefSeq" id="WP_072848244.1">
    <property type="nucleotide sequence ID" value="NZ_FRAH01000004.1"/>
</dbReference>
<dbReference type="GO" id="GO:0050311">
    <property type="term" value="F:sulfite reductase (ferredoxin) activity"/>
    <property type="evidence" value="ECO:0007669"/>
    <property type="project" value="TreeGrafter"/>
</dbReference>
<feature type="domain" description="4Fe-4S ferredoxin-type" evidence="5">
    <location>
        <begin position="163"/>
        <end position="193"/>
    </location>
</feature>
<dbReference type="GO" id="GO:0016002">
    <property type="term" value="F:sulfite reductase activity"/>
    <property type="evidence" value="ECO:0007669"/>
    <property type="project" value="TreeGrafter"/>
</dbReference>
<dbReference type="Pfam" id="PF01077">
    <property type="entry name" value="NIR_SIR"/>
    <property type="match status" value="1"/>
</dbReference>
<sequence>MAKLSQDDIKNVKGQGFLINRGTEMFSGRVLPGNGVFTAKEMMKIAECAEKFGNGKITMTSRLAVELPGIHFDDIEPAKAFLAEEGLLFGGTGAKIRPVAACKGTTCVYGNFDTQGLAQEIHDKYYIDWREVKLPHKFKIAVGGCPNSCMKPSLNDFGVEGHRVPQYDVEKCRGCKKCMVEVNCPMKAAKVVDGKMHIDPNLCSACGVCSTGKCPFGAVAKHDKEVYKIFVGGTWGKKTRMGTALSRFVEKEEIFPLLEKTMLWFKENAYQKERLGAAIDRIGVDKMEAALFSDDLLNRKEEILAAPVKERA</sequence>
<dbReference type="PANTHER" id="PTHR11493:SF54">
    <property type="entry name" value="ANAEROBIC SULFITE REDUCTASE SUBUNIT C"/>
    <property type="match status" value="1"/>
</dbReference>
<dbReference type="GO" id="GO:0020037">
    <property type="term" value="F:heme binding"/>
    <property type="evidence" value="ECO:0007669"/>
    <property type="project" value="InterPro"/>
</dbReference>
<dbReference type="PROSITE" id="PS51379">
    <property type="entry name" value="4FE4S_FER_2"/>
    <property type="match status" value="2"/>
</dbReference>
<dbReference type="SUPFAM" id="SSF56014">
    <property type="entry name" value="Nitrite and sulphite reductase 4Fe-4S domain-like"/>
    <property type="match status" value="1"/>
</dbReference>
<dbReference type="GO" id="GO:0051539">
    <property type="term" value="F:4 iron, 4 sulfur cluster binding"/>
    <property type="evidence" value="ECO:0007669"/>
    <property type="project" value="UniProtKB-KW"/>
</dbReference>
<organism evidence="6 7">
    <name type="scientific">Anaerotignum lactatifermentans DSM 14214</name>
    <dbReference type="NCBI Taxonomy" id="1121323"/>
    <lineage>
        <taxon>Bacteria</taxon>
        <taxon>Bacillati</taxon>
        <taxon>Bacillota</taxon>
        <taxon>Clostridia</taxon>
        <taxon>Lachnospirales</taxon>
        <taxon>Anaerotignaceae</taxon>
        <taxon>Anaerotignum</taxon>
    </lineage>
</organism>
<dbReference type="InterPro" id="IPR006067">
    <property type="entry name" value="NO2/SO3_Rdtase_4Fe4S_dom"/>
</dbReference>
<dbReference type="GO" id="GO:0046872">
    <property type="term" value="F:metal ion binding"/>
    <property type="evidence" value="ECO:0007669"/>
    <property type="project" value="UniProtKB-KW"/>
</dbReference>